<dbReference type="Proteomes" id="UP000323502">
    <property type="component" value="Unassembled WGS sequence"/>
</dbReference>
<feature type="chain" id="PRO_5009241762" evidence="12">
    <location>
        <begin position="33"/>
        <end position="1034"/>
    </location>
</feature>
<proteinExistence type="inferred from homology"/>
<dbReference type="PROSITE" id="PS01156">
    <property type="entry name" value="TONB_DEPENDENT_REC_2"/>
    <property type="match status" value="1"/>
</dbReference>
<dbReference type="PANTHER" id="PTHR47234:SF2">
    <property type="entry name" value="TONB-DEPENDENT RECEPTOR"/>
    <property type="match status" value="1"/>
</dbReference>
<dbReference type="Gene3D" id="2.40.170.20">
    <property type="entry name" value="TonB-dependent receptor, beta-barrel domain"/>
    <property type="match status" value="1"/>
</dbReference>
<dbReference type="InterPro" id="IPR036942">
    <property type="entry name" value="Beta-barrel_TonB_sf"/>
</dbReference>
<accession>A0A1G7L3G9</accession>
<comment type="subcellular location">
    <subcellularLocation>
        <location evidence="1 9">Cell outer membrane</location>
        <topology evidence="1 9">Multi-pass membrane protein</topology>
    </subcellularLocation>
</comment>
<dbReference type="Pfam" id="PF00593">
    <property type="entry name" value="TonB_dep_Rec_b-barrel"/>
    <property type="match status" value="1"/>
</dbReference>
<keyword evidence="16" id="KW-1185">Reference proteome</keyword>
<dbReference type="PANTHER" id="PTHR47234">
    <property type="match status" value="1"/>
</dbReference>
<evidence type="ECO:0000256" key="4">
    <source>
        <dbReference type="ARBA" id="ARBA00022692"/>
    </source>
</evidence>
<keyword evidence="7 9" id="KW-0472">Membrane</keyword>
<dbReference type="GO" id="GO:0009279">
    <property type="term" value="C:cell outer membrane"/>
    <property type="evidence" value="ECO:0007669"/>
    <property type="project" value="UniProtKB-SubCell"/>
</dbReference>
<evidence type="ECO:0000256" key="6">
    <source>
        <dbReference type="ARBA" id="ARBA00023077"/>
    </source>
</evidence>
<evidence type="ECO:0000256" key="10">
    <source>
        <dbReference type="PROSITE-ProRule" id="PRU10144"/>
    </source>
</evidence>
<evidence type="ECO:0000313" key="15">
    <source>
        <dbReference type="EMBL" id="SDF43896.1"/>
    </source>
</evidence>
<feature type="domain" description="TonB-dependent receptor plug" evidence="14">
    <location>
        <begin position="88"/>
        <end position="192"/>
    </location>
</feature>
<keyword evidence="2 9" id="KW-0813">Transport</keyword>
<evidence type="ECO:0000256" key="1">
    <source>
        <dbReference type="ARBA" id="ARBA00004571"/>
    </source>
</evidence>
<keyword evidence="3 9" id="KW-1134">Transmembrane beta strand</keyword>
<keyword evidence="15" id="KW-0675">Receptor</keyword>
<dbReference type="InterPro" id="IPR010917">
    <property type="entry name" value="TonB_rcpt_CS"/>
</dbReference>
<name>A0A1G7L3G9_9SPHN</name>
<keyword evidence="8 9" id="KW-0998">Cell outer membrane</keyword>
<dbReference type="EMBL" id="FNBI01000003">
    <property type="protein sequence ID" value="SDF43896.1"/>
    <property type="molecule type" value="Genomic_DNA"/>
</dbReference>
<reference evidence="15 16" key="1">
    <citation type="submission" date="2016-10" db="EMBL/GenBank/DDBJ databases">
        <authorList>
            <person name="Varghese N."/>
            <person name="Submissions S."/>
        </authorList>
    </citation>
    <scope>NUCLEOTIDE SEQUENCE [LARGE SCALE GENOMIC DNA]</scope>
    <source>
        <strain evidence="15 16">S7-754</strain>
    </source>
</reference>
<dbReference type="AlphaFoldDB" id="A0A1G7L3G9"/>
<evidence type="ECO:0000256" key="12">
    <source>
        <dbReference type="SAM" id="SignalP"/>
    </source>
</evidence>
<dbReference type="Pfam" id="PF07715">
    <property type="entry name" value="Plug"/>
    <property type="match status" value="1"/>
</dbReference>
<comment type="similarity">
    <text evidence="9 11">Belongs to the TonB-dependent receptor family.</text>
</comment>
<gene>
    <name evidence="15" type="ORF">SAMN05216557_103361</name>
</gene>
<sequence>MWGKGFEMVLKQSVSIMALAGSLVLSAVPALAQQASNTDPATTDAVEQSAETRAAAIGGQQAAAPQEDGEGQTLVVTGTRIQRPNVASAAPITSVTTQDIKAQAPLNVEEVLNRLPQVAPDSQQNYQDSDGRQRIKLRSLGFERTLVLIDGKRLGTQNGQDTGIIPPSLLERIDVLSGGASSVYGSDAVAGVVNFILRPSFEGVRLDANYSFYNHNNRDTLVSPIARNNSFTSPRGLTNDGGRSDITLTAGKKLFGDALSLMGFVNYRQADVVDYSARSSSPCQLVENGKDGPLSCTLSTYSPSGYIQPAGTVNNGAQLVNNPNGTRTFVPYGAGPGNAANPYDGYSYQRQLERWNAGGFATLQLGSDTELYGSAIWFRDKSYNRYPNRILSYTAYGTTPYQVNCDNPFLSGAQATTLCGAQAGSATATAPLDVRYRFNDLPYVLDEYVNKGIRATAGIRGKVGDAWTYDVGGVYARNQQTITAGDIPDYTRVNRALDVVSVNGTPTCRSVVNGTDPSCVPLDAFRAGVPGAAVMNYLLTGDLQSQGSVGELWDVVTSVTGDLGKYGVTSPFAEDGLAIALGAEYRKDSFRGYANDLYRQLNGGEDFSTSQDVWESNIEVQAPLVQRKPFAHLLQVNGGFRVSKYSSNPQTFNTWKAEALWAPVSDLTFRASFNKAQRAPTVIEIRQAQNISYGTQGGSQNDFCAPTRTTDPATGQVVYGTPIASREVCRATGLSDALYGSTSLICPNDQCTTRSGGFVADPETAYTQTYGLVVKPSFIRGLIFSVDRYRIKINDSLGYNDYSYYTDGCLRSGGDPFFCSGIVRNAAGNLFSPGATNPTSGFIRQGTTNYYQSIARGWDFQSQYTLNAGGAGRFDFNFNGSLTTFAGGQDSPIQPQRNCVGYYGNGCGQLLPKWSHNFRTTWSTPDNVFNASFNWRYVGSLTSANNSGDEAIGGTPERARATFYRIDPQSYFDLALTFNIARQFAFRIIANNLFDKVPPILPNSYDIALARNNTIPARYDSLGRQIAIGTTINF</sequence>
<evidence type="ECO:0000259" key="14">
    <source>
        <dbReference type="Pfam" id="PF07715"/>
    </source>
</evidence>
<dbReference type="InterPro" id="IPR037066">
    <property type="entry name" value="Plug_dom_sf"/>
</dbReference>
<dbReference type="InterPro" id="IPR012910">
    <property type="entry name" value="Plug_dom"/>
</dbReference>
<dbReference type="SUPFAM" id="SSF56935">
    <property type="entry name" value="Porins"/>
    <property type="match status" value="1"/>
</dbReference>
<evidence type="ECO:0000256" key="11">
    <source>
        <dbReference type="RuleBase" id="RU003357"/>
    </source>
</evidence>
<evidence type="ECO:0000313" key="16">
    <source>
        <dbReference type="Proteomes" id="UP000323502"/>
    </source>
</evidence>
<feature type="domain" description="TonB-dependent receptor-like beta-barrel" evidence="13">
    <location>
        <begin position="464"/>
        <end position="993"/>
    </location>
</feature>
<dbReference type="PROSITE" id="PS52016">
    <property type="entry name" value="TONB_DEPENDENT_REC_3"/>
    <property type="match status" value="1"/>
</dbReference>
<evidence type="ECO:0000256" key="3">
    <source>
        <dbReference type="ARBA" id="ARBA00022452"/>
    </source>
</evidence>
<protein>
    <submittedName>
        <fullName evidence="15">TonB dependent receptor</fullName>
    </submittedName>
</protein>
<keyword evidence="6 11" id="KW-0798">TonB box</keyword>
<organism evidence="15 16">
    <name type="scientific">Sphingomonas carotinifaciens</name>
    <dbReference type="NCBI Taxonomy" id="1166323"/>
    <lineage>
        <taxon>Bacteria</taxon>
        <taxon>Pseudomonadati</taxon>
        <taxon>Pseudomonadota</taxon>
        <taxon>Alphaproteobacteria</taxon>
        <taxon>Sphingomonadales</taxon>
        <taxon>Sphingomonadaceae</taxon>
        <taxon>Sphingomonas</taxon>
    </lineage>
</organism>
<dbReference type="Gene3D" id="2.170.130.10">
    <property type="entry name" value="TonB-dependent receptor, plug domain"/>
    <property type="match status" value="1"/>
</dbReference>
<evidence type="ECO:0000256" key="5">
    <source>
        <dbReference type="ARBA" id="ARBA00022729"/>
    </source>
</evidence>
<dbReference type="InterPro" id="IPR000531">
    <property type="entry name" value="Beta-barrel_TonB"/>
</dbReference>
<feature type="signal peptide" evidence="12">
    <location>
        <begin position="1"/>
        <end position="32"/>
    </location>
</feature>
<keyword evidence="5 12" id="KW-0732">Signal</keyword>
<evidence type="ECO:0000259" key="13">
    <source>
        <dbReference type="Pfam" id="PF00593"/>
    </source>
</evidence>
<evidence type="ECO:0000256" key="2">
    <source>
        <dbReference type="ARBA" id="ARBA00022448"/>
    </source>
</evidence>
<evidence type="ECO:0000256" key="8">
    <source>
        <dbReference type="ARBA" id="ARBA00023237"/>
    </source>
</evidence>
<feature type="short sequence motif" description="TonB C-terminal box" evidence="10">
    <location>
        <begin position="1017"/>
        <end position="1034"/>
    </location>
</feature>
<keyword evidence="4 9" id="KW-0812">Transmembrane</keyword>
<evidence type="ECO:0000256" key="9">
    <source>
        <dbReference type="PROSITE-ProRule" id="PRU01360"/>
    </source>
</evidence>
<evidence type="ECO:0000256" key="7">
    <source>
        <dbReference type="ARBA" id="ARBA00023136"/>
    </source>
</evidence>
<dbReference type="InterPro" id="IPR039426">
    <property type="entry name" value="TonB-dep_rcpt-like"/>
</dbReference>